<dbReference type="InterPro" id="IPR013761">
    <property type="entry name" value="SAM/pointed_sf"/>
</dbReference>
<dbReference type="Pfam" id="PF02862">
    <property type="entry name" value="DDHD"/>
    <property type="match status" value="1"/>
</dbReference>
<dbReference type="InterPro" id="IPR004177">
    <property type="entry name" value="DDHD_dom"/>
</dbReference>
<evidence type="ECO:0000313" key="5">
    <source>
        <dbReference type="Proteomes" id="UP000192247"/>
    </source>
</evidence>
<evidence type="ECO:0000259" key="3">
    <source>
        <dbReference type="PROSITE" id="PS51043"/>
    </source>
</evidence>
<dbReference type="InParanoid" id="A0A1V9XCR7"/>
<dbReference type="GO" id="GO:0046872">
    <property type="term" value="F:metal ion binding"/>
    <property type="evidence" value="ECO:0007669"/>
    <property type="project" value="InterPro"/>
</dbReference>
<feature type="domain" description="DDHD" evidence="3">
    <location>
        <begin position="547"/>
        <end position="739"/>
    </location>
</feature>
<dbReference type="Proteomes" id="UP000192247">
    <property type="component" value="Unassembled WGS sequence"/>
</dbReference>
<dbReference type="Gene3D" id="1.10.150.50">
    <property type="entry name" value="Transcription Factor, Ets-1"/>
    <property type="match status" value="1"/>
</dbReference>
<feature type="region of interest" description="Disordered" evidence="2">
    <location>
        <begin position="652"/>
        <end position="683"/>
    </location>
</feature>
<dbReference type="SMART" id="SM01127">
    <property type="entry name" value="DDHD"/>
    <property type="match status" value="1"/>
</dbReference>
<dbReference type="PANTHER" id="PTHR23509">
    <property type="entry name" value="PA-PL1 PHOSPHOLIPASE FAMILY"/>
    <property type="match status" value="1"/>
</dbReference>
<dbReference type="PANTHER" id="PTHR23509:SF10">
    <property type="entry name" value="LD21067P"/>
    <property type="match status" value="1"/>
</dbReference>
<dbReference type="GO" id="GO:0004620">
    <property type="term" value="F:phospholipase activity"/>
    <property type="evidence" value="ECO:0007669"/>
    <property type="project" value="TreeGrafter"/>
</dbReference>
<accession>A0A1V9XCR7</accession>
<comment type="caution">
    <text evidence="4">The sequence shown here is derived from an EMBL/GenBank/DDBJ whole genome shotgun (WGS) entry which is preliminary data.</text>
</comment>
<evidence type="ECO:0000313" key="4">
    <source>
        <dbReference type="EMBL" id="OQR71327.1"/>
    </source>
</evidence>
<dbReference type="AlphaFoldDB" id="A0A1V9XCR7"/>
<organism evidence="4 5">
    <name type="scientific">Tropilaelaps mercedesae</name>
    <dbReference type="NCBI Taxonomy" id="418985"/>
    <lineage>
        <taxon>Eukaryota</taxon>
        <taxon>Metazoa</taxon>
        <taxon>Ecdysozoa</taxon>
        <taxon>Arthropoda</taxon>
        <taxon>Chelicerata</taxon>
        <taxon>Arachnida</taxon>
        <taxon>Acari</taxon>
        <taxon>Parasitiformes</taxon>
        <taxon>Mesostigmata</taxon>
        <taxon>Gamasina</taxon>
        <taxon>Dermanyssoidea</taxon>
        <taxon>Laelapidae</taxon>
        <taxon>Tropilaelaps</taxon>
    </lineage>
</organism>
<keyword evidence="5" id="KW-1185">Reference proteome</keyword>
<feature type="region of interest" description="Disordered" evidence="2">
    <location>
        <begin position="37"/>
        <end position="59"/>
    </location>
</feature>
<proteinExistence type="inferred from homology"/>
<gene>
    <name evidence="4" type="ORF">BIW11_11067</name>
</gene>
<dbReference type="STRING" id="418985.A0A1V9XCR7"/>
<dbReference type="OrthoDB" id="69269at2759"/>
<name>A0A1V9XCR7_9ACAR</name>
<protein>
    <submittedName>
        <fullName evidence="4">Phospholipase DDHD2-like</fullName>
    </submittedName>
</protein>
<dbReference type="PROSITE" id="PS51043">
    <property type="entry name" value="DDHD"/>
    <property type="match status" value="1"/>
</dbReference>
<dbReference type="EMBL" id="MNPL01014861">
    <property type="protein sequence ID" value="OQR71327.1"/>
    <property type="molecule type" value="Genomic_DNA"/>
</dbReference>
<dbReference type="InterPro" id="IPR058055">
    <property type="entry name" value="PA-PLA1"/>
</dbReference>
<reference evidence="4 5" key="1">
    <citation type="journal article" date="2017" name="Gigascience">
        <title>Draft genome of the honey bee ectoparasitic mite, Tropilaelaps mercedesae, is shaped by the parasitic life history.</title>
        <authorList>
            <person name="Dong X."/>
            <person name="Armstrong S.D."/>
            <person name="Xia D."/>
            <person name="Makepeace B.L."/>
            <person name="Darby A.C."/>
            <person name="Kadowaki T."/>
        </authorList>
    </citation>
    <scope>NUCLEOTIDE SEQUENCE [LARGE SCALE GENOMIC DNA]</scope>
    <source>
        <strain evidence="4">Wuxi-XJTLU</strain>
    </source>
</reference>
<sequence length="822" mass="91139">MNASPQKEIRQILTNELGVLSGGGAVSAVQGEVGSHAVSATGATRPTSLPFEPPNRAPSPLPPPLKPHWFYMRQTAISGNANGTATVACGTGGPGSSAGRFNSGTTERSTNVSNGWTPFSLLDSNELENAHLAGTGIVTVCGGRFEVDLSSKRMYPVYWTEAQAIHIRRCSWFFKNEGESRYTPYEEDIAHLLEESFQKCHNLNKWNRQIDVGSGHYVKIYSATLMTHHVPSGLTDEWGNISESAPRPRIVKRGADQATEAAFEPGESQTIDHLIFVVHGIGAVCDFKMRTVEQCLDDFRSMSNQLVQNHFVEQFQLGKVGRVEFLPVSWHSKLHGKTTGLDEQLQKITIKTISRVREFSNDTILDALLYTSPVYCQTIVDQVGSELNRLHHLFRKRNPSFAGTIGLAGHSLGETPHQKFCSLILYDILSHQRPPAAVAVKSKSAPVSPISPNIPTTLEELLDQLAIDRRHVVTLRDAEVDVKALELMSESDLLGLGLPLGPTKKIISAVARFPRKLLTRKQSYTRAEFLVQGNEGTGQLTVNYPQLEFAPDCFFAMGSPIAMFIVVRGNETLGKNYRLPTCPRYFNIFHPYDPIAYRMEPLIDPSIRLEPAQIPHHKGRKRMHLEVKESLRKVSTEVKQKLVDAVSALSGSLQRRDSVNPEQPSNDSTRVQGSPMEGNNDNLESTVGSWELNQCRRVDYVLQEGPFESFNEYFSVLFSHTCYWESEDTLLLMVKEHYALRGIYPTVAPKPAGSSIMPFYATSPTSPNESEMIGVIREGREDSSGPAGRLFWNSLASFSNYFSLRPESAATDIESQANQSSS</sequence>
<dbReference type="Pfam" id="PF23464">
    <property type="entry name" value="WWE_3"/>
    <property type="match status" value="1"/>
</dbReference>
<feature type="compositionally biased region" description="Polar residues" evidence="2">
    <location>
        <begin position="660"/>
        <end position="683"/>
    </location>
</feature>
<evidence type="ECO:0000256" key="1">
    <source>
        <dbReference type="ARBA" id="ARBA00038464"/>
    </source>
</evidence>
<dbReference type="InterPro" id="IPR057825">
    <property type="entry name" value="WWE_SEC23-DDH2"/>
</dbReference>
<evidence type="ECO:0000256" key="2">
    <source>
        <dbReference type="SAM" id="MobiDB-lite"/>
    </source>
</evidence>
<dbReference type="GO" id="GO:0030134">
    <property type="term" value="C:COPII-coated ER to Golgi transport vesicle"/>
    <property type="evidence" value="ECO:0007669"/>
    <property type="project" value="TreeGrafter"/>
</dbReference>
<comment type="similarity">
    <text evidence="1">Belongs to the PA-PLA1 family.</text>
</comment>